<organism evidence="7 8">
    <name type="scientific">Perilla frutescens var. hirtella</name>
    <name type="common">Perilla citriodora</name>
    <name type="synonym">Perilla setoyensis</name>
    <dbReference type="NCBI Taxonomy" id="608512"/>
    <lineage>
        <taxon>Eukaryota</taxon>
        <taxon>Viridiplantae</taxon>
        <taxon>Streptophyta</taxon>
        <taxon>Embryophyta</taxon>
        <taxon>Tracheophyta</taxon>
        <taxon>Spermatophyta</taxon>
        <taxon>Magnoliopsida</taxon>
        <taxon>eudicotyledons</taxon>
        <taxon>Gunneridae</taxon>
        <taxon>Pentapetalae</taxon>
        <taxon>asterids</taxon>
        <taxon>lamiids</taxon>
        <taxon>Lamiales</taxon>
        <taxon>Lamiaceae</taxon>
        <taxon>Nepetoideae</taxon>
        <taxon>Elsholtzieae</taxon>
        <taxon>Perilla</taxon>
    </lineage>
</organism>
<dbReference type="EMBL" id="SDAM02000099">
    <property type="protein sequence ID" value="KAH6830561.1"/>
    <property type="molecule type" value="Genomic_DNA"/>
</dbReference>
<protein>
    <recommendedName>
        <fullName evidence="6">4Fe-4S ferredoxin-type domain-containing protein</fullName>
    </recommendedName>
</protein>
<comment type="cofactor">
    <cofactor evidence="1">
        <name>FAD</name>
        <dbReference type="ChEBI" id="CHEBI:57692"/>
    </cofactor>
</comment>
<keyword evidence="4" id="KW-0560">Oxidoreductase</keyword>
<dbReference type="GO" id="GO:0050660">
    <property type="term" value="F:flavin adenine dinucleotide binding"/>
    <property type="evidence" value="ECO:0007669"/>
    <property type="project" value="InterPro"/>
</dbReference>
<evidence type="ECO:0000256" key="4">
    <source>
        <dbReference type="ARBA" id="ARBA00023002"/>
    </source>
</evidence>
<dbReference type="PANTHER" id="PTHR47470">
    <property type="entry name" value="CHOLESTEROL OXIDASE"/>
    <property type="match status" value="1"/>
</dbReference>
<keyword evidence="8" id="KW-1185">Reference proteome</keyword>
<dbReference type="SUPFAM" id="SSF51905">
    <property type="entry name" value="FAD/NAD(P)-binding domain"/>
    <property type="match status" value="1"/>
</dbReference>
<reference evidence="7 8" key="1">
    <citation type="journal article" date="2021" name="Nat. Commun.">
        <title>Incipient diploidization of the medicinal plant Perilla within 10,000 years.</title>
        <authorList>
            <person name="Zhang Y."/>
            <person name="Shen Q."/>
            <person name="Leng L."/>
            <person name="Zhang D."/>
            <person name="Chen S."/>
            <person name="Shi Y."/>
            <person name="Ning Z."/>
            <person name="Chen S."/>
        </authorList>
    </citation>
    <scope>NUCLEOTIDE SEQUENCE [LARGE SCALE GENOMIC DNA]</scope>
    <source>
        <strain evidence="8">cv. PC099</strain>
    </source>
</reference>
<dbReference type="Gene3D" id="3.50.50.60">
    <property type="entry name" value="FAD/NAD(P)-binding domain"/>
    <property type="match status" value="2"/>
</dbReference>
<feature type="region of interest" description="Disordered" evidence="5">
    <location>
        <begin position="335"/>
        <end position="354"/>
    </location>
</feature>
<dbReference type="InterPro" id="IPR017896">
    <property type="entry name" value="4Fe4S_Fe-S-bd"/>
</dbReference>
<dbReference type="InterPro" id="IPR052542">
    <property type="entry name" value="Cholesterol_Oxidase"/>
</dbReference>
<feature type="non-terminal residue" evidence="7">
    <location>
        <position position="354"/>
    </location>
</feature>
<dbReference type="PANTHER" id="PTHR47470:SF1">
    <property type="entry name" value="FAD-DEPENDENT OXIDOREDUCTASE 2 FAD BINDING DOMAIN-CONTAINING PROTEIN"/>
    <property type="match status" value="1"/>
</dbReference>
<dbReference type="Proteomes" id="UP001190926">
    <property type="component" value="Unassembled WGS sequence"/>
</dbReference>
<evidence type="ECO:0000256" key="3">
    <source>
        <dbReference type="ARBA" id="ARBA00022827"/>
    </source>
</evidence>
<dbReference type="PROSITE" id="PS51257">
    <property type="entry name" value="PROKAR_LIPOPROTEIN"/>
    <property type="match status" value="1"/>
</dbReference>
<comment type="caution">
    <text evidence="7">The sequence shown here is derived from an EMBL/GenBank/DDBJ whole genome shotgun (WGS) entry which is preliminary data.</text>
</comment>
<sequence>MEKHQANDFFDIGDGDGYDAVVVGSGYGGSVAACRMSMAGFKVCLLEKGHKWEAKDFPTDSFKICSAVRLENKNLGINIGPKDALFQVHIQEDSLAAMACGLGGGSLVNAGVMIPTTVRARRDPKWPEAWEKDWDRYEASTSDMLRVQSSPMMFQNSKIMQEVIDKEFDKKPLKLSINFDMEESRKSPKPGNCLACGNCLAGCPYNAKNSTDRTYLVSAIETGCTIKTECEVQYVVRNDICKEEGVLKARSRRRWLVFLSEFDYVTSDIVILSGGVFGTAKILFQSRLRGLSVSEKLGSGLSCNGNNVAYLAGSSAPLNASGLNEMQFSELPFQERPGPSISSSYTSSLGFTIQ</sequence>
<dbReference type="PROSITE" id="PS51379">
    <property type="entry name" value="4FE4S_FER_2"/>
    <property type="match status" value="1"/>
</dbReference>
<dbReference type="Pfam" id="PF00732">
    <property type="entry name" value="GMC_oxred_N"/>
    <property type="match status" value="1"/>
</dbReference>
<dbReference type="GO" id="GO:0016614">
    <property type="term" value="F:oxidoreductase activity, acting on CH-OH group of donors"/>
    <property type="evidence" value="ECO:0007669"/>
    <property type="project" value="InterPro"/>
</dbReference>
<accession>A0AAD4P8V3</accession>
<name>A0AAD4P8V3_PERFH</name>
<dbReference type="InterPro" id="IPR036188">
    <property type="entry name" value="FAD/NAD-bd_sf"/>
</dbReference>
<evidence type="ECO:0000313" key="7">
    <source>
        <dbReference type="EMBL" id="KAH6830561.1"/>
    </source>
</evidence>
<evidence type="ECO:0000256" key="1">
    <source>
        <dbReference type="ARBA" id="ARBA00001974"/>
    </source>
</evidence>
<evidence type="ECO:0000256" key="5">
    <source>
        <dbReference type="SAM" id="MobiDB-lite"/>
    </source>
</evidence>
<proteinExistence type="predicted"/>
<dbReference type="InterPro" id="IPR000172">
    <property type="entry name" value="GMC_OxRdtase_N"/>
</dbReference>
<keyword evidence="3" id="KW-0274">FAD</keyword>
<dbReference type="PROSITE" id="PS00198">
    <property type="entry name" value="4FE4S_FER_1"/>
    <property type="match status" value="1"/>
</dbReference>
<evidence type="ECO:0000256" key="2">
    <source>
        <dbReference type="ARBA" id="ARBA00022630"/>
    </source>
</evidence>
<dbReference type="InterPro" id="IPR017900">
    <property type="entry name" value="4Fe4S_Fe_S_CS"/>
</dbReference>
<feature type="domain" description="4Fe-4S ferredoxin-type" evidence="6">
    <location>
        <begin position="184"/>
        <end position="213"/>
    </location>
</feature>
<gene>
    <name evidence="7" type="ORF">C2S53_010479</name>
</gene>
<keyword evidence="2" id="KW-0285">Flavoprotein</keyword>
<evidence type="ECO:0000313" key="8">
    <source>
        <dbReference type="Proteomes" id="UP001190926"/>
    </source>
</evidence>
<dbReference type="AlphaFoldDB" id="A0AAD4P8V3"/>
<evidence type="ECO:0000259" key="6">
    <source>
        <dbReference type="PROSITE" id="PS51379"/>
    </source>
</evidence>